<dbReference type="EMBL" id="JAPMLT010000001">
    <property type="protein sequence ID" value="MCX7569079.1"/>
    <property type="molecule type" value="Genomic_DNA"/>
</dbReference>
<feature type="transmembrane region" description="Helical" evidence="7">
    <location>
        <begin position="44"/>
        <end position="63"/>
    </location>
</feature>
<dbReference type="InterPro" id="IPR036259">
    <property type="entry name" value="MFS_trans_sf"/>
</dbReference>
<dbReference type="PANTHER" id="PTHR23501:SF191">
    <property type="entry name" value="VACUOLAR BASIC AMINO ACID TRANSPORTER 4"/>
    <property type="match status" value="1"/>
</dbReference>
<feature type="transmembrane region" description="Helical" evidence="7">
    <location>
        <begin position="139"/>
        <end position="159"/>
    </location>
</feature>
<dbReference type="SUPFAM" id="SSF103473">
    <property type="entry name" value="MFS general substrate transporter"/>
    <property type="match status" value="1"/>
</dbReference>
<dbReference type="Pfam" id="PF07690">
    <property type="entry name" value="MFS_1"/>
    <property type="match status" value="1"/>
</dbReference>
<feature type="transmembrane region" description="Helical" evidence="7">
    <location>
        <begin position="329"/>
        <end position="347"/>
    </location>
</feature>
<evidence type="ECO:0000256" key="4">
    <source>
        <dbReference type="ARBA" id="ARBA00022692"/>
    </source>
</evidence>
<dbReference type="NCBIfam" id="TIGR00711">
    <property type="entry name" value="efflux_EmrB"/>
    <property type="match status" value="1"/>
</dbReference>
<evidence type="ECO:0000259" key="8">
    <source>
        <dbReference type="PROSITE" id="PS50850"/>
    </source>
</evidence>
<feature type="transmembrane region" description="Helical" evidence="7">
    <location>
        <begin position="297"/>
        <end position="317"/>
    </location>
</feature>
<evidence type="ECO:0000256" key="2">
    <source>
        <dbReference type="ARBA" id="ARBA00022448"/>
    </source>
</evidence>
<dbReference type="PROSITE" id="PS50850">
    <property type="entry name" value="MFS"/>
    <property type="match status" value="1"/>
</dbReference>
<keyword evidence="10" id="KW-1185">Reference proteome</keyword>
<dbReference type="Gene3D" id="1.20.1250.20">
    <property type="entry name" value="MFS general substrate transporter like domains"/>
    <property type="match status" value="1"/>
</dbReference>
<feature type="transmembrane region" description="Helical" evidence="7">
    <location>
        <begin position="220"/>
        <end position="243"/>
    </location>
</feature>
<keyword evidence="6 7" id="KW-0472">Membrane</keyword>
<gene>
    <name evidence="9" type="ORF">OS242_03755</name>
</gene>
<accession>A0ABT3WWR1</accession>
<feature type="transmembrane region" description="Helical" evidence="7">
    <location>
        <begin position="107"/>
        <end position="127"/>
    </location>
</feature>
<evidence type="ECO:0000256" key="6">
    <source>
        <dbReference type="ARBA" id="ARBA00023136"/>
    </source>
</evidence>
<feature type="transmembrane region" description="Helical" evidence="7">
    <location>
        <begin position="165"/>
        <end position="184"/>
    </location>
</feature>
<evidence type="ECO:0000256" key="7">
    <source>
        <dbReference type="SAM" id="Phobius"/>
    </source>
</evidence>
<feature type="transmembrane region" description="Helical" evidence="7">
    <location>
        <begin position="196"/>
        <end position="214"/>
    </location>
</feature>
<keyword evidence="5 7" id="KW-1133">Transmembrane helix</keyword>
<feature type="transmembrane region" description="Helical" evidence="7">
    <location>
        <begin position="75"/>
        <end position="101"/>
    </location>
</feature>
<keyword evidence="2" id="KW-0813">Transport</keyword>
<keyword evidence="4 7" id="KW-0812">Transmembrane</keyword>
<evidence type="ECO:0000256" key="5">
    <source>
        <dbReference type="ARBA" id="ARBA00022989"/>
    </source>
</evidence>
<dbReference type="RefSeq" id="WP_267150304.1">
    <property type="nucleotide sequence ID" value="NZ_JAPMLT010000001.1"/>
</dbReference>
<organism evidence="9 10">
    <name type="scientific">Tumebacillus lacus</name>
    <dbReference type="NCBI Taxonomy" id="2995335"/>
    <lineage>
        <taxon>Bacteria</taxon>
        <taxon>Bacillati</taxon>
        <taxon>Bacillota</taxon>
        <taxon>Bacilli</taxon>
        <taxon>Bacillales</taxon>
        <taxon>Alicyclobacillaceae</taxon>
        <taxon>Tumebacillus</taxon>
    </lineage>
</organism>
<reference evidence="9 10" key="1">
    <citation type="submission" date="2022-11" db="EMBL/GenBank/DDBJ databases">
        <title>Study of microbial diversity in lake waters.</title>
        <authorList>
            <person name="Zhang J."/>
        </authorList>
    </citation>
    <scope>NUCLEOTIDE SEQUENCE [LARGE SCALE GENOMIC DNA]</scope>
    <source>
        <strain evidence="9 10">DT12</strain>
    </source>
</reference>
<dbReference type="PRINTS" id="PR01036">
    <property type="entry name" value="TCRTETB"/>
</dbReference>
<dbReference type="CDD" id="cd17502">
    <property type="entry name" value="MFS_Azr1_MDR_like"/>
    <property type="match status" value="1"/>
</dbReference>
<feature type="transmembrane region" description="Helical" evidence="7">
    <location>
        <begin position="399"/>
        <end position="417"/>
    </location>
</feature>
<dbReference type="InterPro" id="IPR020846">
    <property type="entry name" value="MFS_dom"/>
</dbReference>
<proteinExistence type="predicted"/>
<evidence type="ECO:0000256" key="3">
    <source>
        <dbReference type="ARBA" id="ARBA00022475"/>
    </source>
</evidence>
<comment type="subcellular location">
    <subcellularLocation>
        <location evidence="1">Cell membrane</location>
        <topology evidence="1">Multi-pass membrane protein</topology>
    </subcellularLocation>
</comment>
<sequence length="499" mass="52957">MPKTTNRTAVVVAVMLANFLSAIDLTIVGTAMPTIIGSLGGLPLMSWVFSGFLLASTVTVPIYGKLSDLYGRKSIFIISCLIVVIGSILCALSTTMVQLILFRVVQGLGAGGIMAVATTIVGDIFSVEERGKMQGLFSTVWGVSAIVGPVLGGVIIQLLSWHWVFYINVPIALIAVLVLIYSLHEDIEKKKHQIDYLGAITLSGSMTALLFALLSGGTEFAWLSTPIFALFGLFLVLLIWFVLHERKAQEPLVPLDLFAVPVILVSVLAGFLTQAVLMGVSSYIPSYVQGVWGGTATQAGLALMPLSIGWPLAAFFGGRKMIEWGFRRTALIGVVLIAVTSVLLNFVTPKLGYPYAMAVLFVMGMGMGLSSLAFLVAVQSAVPWNRRGVATASLQFIRSLGAAIGVAVMGAVMNARIQQALADEPSIVDPLSATNDLLDEEKRAELTPDLVALLSGAFDTGLHAAFVLLAVFGIGGLLLTLFFPRERADGEAAAADPRP</sequence>
<feature type="transmembrane region" description="Helical" evidence="7">
    <location>
        <begin position="353"/>
        <end position="378"/>
    </location>
</feature>
<protein>
    <submittedName>
        <fullName evidence="9">MDR family MFS transporter</fullName>
    </submittedName>
</protein>
<comment type="caution">
    <text evidence="9">The sequence shown here is derived from an EMBL/GenBank/DDBJ whole genome shotgun (WGS) entry which is preliminary data.</text>
</comment>
<feature type="transmembrane region" description="Helical" evidence="7">
    <location>
        <begin position="462"/>
        <end position="483"/>
    </location>
</feature>
<dbReference type="InterPro" id="IPR004638">
    <property type="entry name" value="EmrB-like"/>
</dbReference>
<evidence type="ECO:0000313" key="9">
    <source>
        <dbReference type="EMBL" id="MCX7569079.1"/>
    </source>
</evidence>
<feature type="domain" description="Major facilitator superfamily (MFS) profile" evidence="8">
    <location>
        <begin position="10"/>
        <end position="488"/>
    </location>
</feature>
<feature type="transmembrane region" description="Helical" evidence="7">
    <location>
        <begin position="9"/>
        <end position="32"/>
    </location>
</feature>
<evidence type="ECO:0000256" key="1">
    <source>
        <dbReference type="ARBA" id="ARBA00004651"/>
    </source>
</evidence>
<feature type="transmembrane region" description="Helical" evidence="7">
    <location>
        <begin position="255"/>
        <end position="277"/>
    </location>
</feature>
<name>A0ABT3WWR1_9BACL</name>
<evidence type="ECO:0000313" key="10">
    <source>
        <dbReference type="Proteomes" id="UP001208017"/>
    </source>
</evidence>
<dbReference type="Proteomes" id="UP001208017">
    <property type="component" value="Unassembled WGS sequence"/>
</dbReference>
<dbReference type="Gene3D" id="1.20.1720.10">
    <property type="entry name" value="Multidrug resistance protein D"/>
    <property type="match status" value="1"/>
</dbReference>
<keyword evidence="3" id="KW-1003">Cell membrane</keyword>
<dbReference type="PANTHER" id="PTHR23501">
    <property type="entry name" value="MAJOR FACILITATOR SUPERFAMILY"/>
    <property type="match status" value="1"/>
</dbReference>
<dbReference type="InterPro" id="IPR011701">
    <property type="entry name" value="MFS"/>
</dbReference>